<dbReference type="PANTHER" id="PTHR12993">
    <property type="entry name" value="N-ACETYLGLUCOSAMINYL-PHOSPHATIDYLINOSITOL DE-N-ACETYLASE-RELATED"/>
    <property type="match status" value="1"/>
</dbReference>
<evidence type="ECO:0000313" key="1">
    <source>
        <dbReference type="EMBL" id="KGA15673.1"/>
    </source>
</evidence>
<dbReference type="InterPro" id="IPR024078">
    <property type="entry name" value="LmbE-like_dom_sf"/>
</dbReference>
<comment type="caution">
    <text evidence="1">The sequence shown here is derived from an EMBL/GenBank/DDBJ whole genome shotgun (WGS) entry which is preliminary data.</text>
</comment>
<gene>
    <name evidence="1" type="ORF">GM51_14330</name>
</gene>
<reference evidence="1" key="1">
    <citation type="submission" date="2014-06" db="EMBL/GenBank/DDBJ databases">
        <title>Key roles for freshwater Actinobacteria revealed by deep metagenomic sequencing.</title>
        <authorList>
            <person name="Ghai R."/>
            <person name="Mizuno C.M."/>
            <person name="Picazo A."/>
            <person name="Camacho A."/>
            <person name="Rodriguez-Valera F."/>
        </authorList>
    </citation>
    <scope>NUCLEOTIDE SEQUENCE</scope>
</reference>
<dbReference type="Gene3D" id="3.40.50.10320">
    <property type="entry name" value="LmbE-like"/>
    <property type="match status" value="1"/>
</dbReference>
<dbReference type="Pfam" id="PF02585">
    <property type="entry name" value="PIG-L"/>
    <property type="match status" value="1"/>
</dbReference>
<dbReference type="GO" id="GO:0016811">
    <property type="term" value="F:hydrolase activity, acting on carbon-nitrogen (but not peptide) bonds, in linear amides"/>
    <property type="evidence" value="ECO:0007669"/>
    <property type="project" value="TreeGrafter"/>
</dbReference>
<sequence length="248" mass="27595">MSNESNERIEIPEGVTRALVVTAHPDDVDFGAGGTVMALVKAGVQVTFCICTDGDAGGFDDSTDRSEIPAIRRAEQVAAAAVYGVTDVRFLGYKDGYLEPSHDVQRDIVRVMRQVQPQLVITQSPERNWERLPASHPDHMAAGEATSRALYPAVRNPYAYPELRDNEGLEAWTVNWLWLQGHTEPNHWVDTTEFFARKVNALEAHASQTSHMENLEDMLRSWGEMQAASAGFETGRLAEAFRQIKLPD</sequence>
<dbReference type="AlphaFoldDB" id="A0A094SC23"/>
<name>A0A094SC23_9ZZZZ</name>
<dbReference type="PANTHER" id="PTHR12993:SF28">
    <property type="entry name" value="LMBE FAMILY PROTEIN"/>
    <property type="match status" value="1"/>
</dbReference>
<organism evidence="1">
    <name type="scientific">freshwater metagenome</name>
    <dbReference type="NCBI Taxonomy" id="449393"/>
    <lineage>
        <taxon>unclassified sequences</taxon>
        <taxon>metagenomes</taxon>
        <taxon>ecological metagenomes</taxon>
    </lineage>
</organism>
<protein>
    <submittedName>
        <fullName evidence="1">LmbE family protein</fullName>
    </submittedName>
</protein>
<dbReference type="SUPFAM" id="SSF102588">
    <property type="entry name" value="LmbE-like"/>
    <property type="match status" value="1"/>
</dbReference>
<dbReference type="InterPro" id="IPR003737">
    <property type="entry name" value="GlcNAc_PI_deacetylase-related"/>
</dbReference>
<dbReference type="EMBL" id="JNSL01000106">
    <property type="protein sequence ID" value="KGA15673.1"/>
    <property type="molecule type" value="Genomic_DNA"/>
</dbReference>
<accession>A0A094SC23</accession>
<proteinExistence type="predicted"/>